<feature type="region of interest" description="Disordered" evidence="1">
    <location>
        <begin position="1"/>
        <end position="30"/>
    </location>
</feature>
<gene>
    <name evidence="2" type="ORF">GCM10010985_28510</name>
</gene>
<keyword evidence="3" id="KW-1185">Reference proteome</keyword>
<reference evidence="3" key="1">
    <citation type="journal article" date="2019" name="Int. J. Syst. Evol. Microbiol.">
        <title>The Global Catalogue of Microorganisms (GCM) 10K type strain sequencing project: providing services to taxonomists for standard genome sequencing and annotation.</title>
        <authorList>
            <consortium name="The Broad Institute Genomics Platform"/>
            <consortium name="The Broad Institute Genome Sequencing Center for Infectious Disease"/>
            <person name="Wu L."/>
            <person name="Ma J."/>
        </authorList>
    </citation>
    <scope>NUCLEOTIDE SEQUENCE [LARGE SCALE GENOMIC DNA]</scope>
    <source>
        <strain evidence="3">CGMCC 1.11013</strain>
    </source>
</reference>
<comment type="caution">
    <text evidence="2">The sequence shown here is derived from an EMBL/GenBank/DDBJ whole genome shotgun (WGS) entry which is preliminary data.</text>
</comment>
<proteinExistence type="predicted"/>
<name>A0ABQ1RMX2_9BURK</name>
<evidence type="ECO:0000313" key="3">
    <source>
        <dbReference type="Proteomes" id="UP000597138"/>
    </source>
</evidence>
<evidence type="ECO:0000256" key="1">
    <source>
        <dbReference type="SAM" id="MobiDB-lite"/>
    </source>
</evidence>
<dbReference type="EMBL" id="BMEG01000004">
    <property type="protein sequence ID" value="GGD72304.1"/>
    <property type="molecule type" value="Genomic_DNA"/>
</dbReference>
<protein>
    <submittedName>
        <fullName evidence="2">Uncharacterized protein</fullName>
    </submittedName>
</protein>
<organism evidence="2 3">
    <name type="scientific">Caballeronia grimmiae</name>
    <dbReference type="NCBI Taxonomy" id="1071679"/>
    <lineage>
        <taxon>Bacteria</taxon>
        <taxon>Pseudomonadati</taxon>
        <taxon>Pseudomonadota</taxon>
        <taxon>Betaproteobacteria</taxon>
        <taxon>Burkholderiales</taxon>
        <taxon>Burkholderiaceae</taxon>
        <taxon>Caballeronia</taxon>
    </lineage>
</organism>
<accession>A0ABQ1RMX2</accession>
<evidence type="ECO:0000313" key="2">
    <source>
        <dbReference type="EMBL" id="GGD72304.1"/>
    </source>
</evidence>
<dbReference type="Proteomes" id="UP000597138">
    <property type="component" value="Unassembled WGS sequence"/>
</dbReference>
<dbReference type="RefSeq" id="WP_152562748.1">
    <property type="nucleotide sequence ID" value="NZ_BMEG01000004.1"/>
</dbReference>
<sequence length="62" mass="6662">MSELTINADVDAAEQKPAASSGTPVKASPATPVRTWAWGCTREPYDWMDGHTPSGALDSWRS</sequence>